<reference evidence="3 4" key="1">
    <citation type="submission" date="2014-05" db="EMBL/GenBank/DDBJ databases">
        <title>Complete genome sequence of the Streptomyces mutabilis TRM45540.</title>
        <authorList>
            <person name="Luo X."/>
            <person name="Zhang L."/>
        </authorList>
    </citation>
    <scope>NUCLEOTIDE SEQUENCE [LARGE SCALE GENOMIC DNA]</scope>
    <source>
        <strain evidence="3 4">TRM45540</strain>
    </source>
</reference>
<evidence type="ECO:0000256" key="1">
    <source>
        <dbReference type="SAM" id="MobiDB-lite"/>
    </source>
</evidence>
<feature type="transmembrane region" description="Helical" evidence="2">
    <location>
        <begin position="69"/>
        <end position="88"/>
    </location>
</feature>
<keyword evidence="4" id="KW-1185">Reference proteome</keyword>
<dbReference type="STRING" id="1915400.FM21_05290"/>
<dbReference type="HOGENOM" id="CLU_048427_0_0_11"/>
<organism evidence="3 4">
    <name type="scientific">Streptomyces mutabilis</name>
    <dbReference type="NCBI Taxonomy" id="67332"/>
    <lineage>
        <taxon>Bacteria</taxon>
        <taxon>Bacillati</taxon>
        <taxon>Actinomycetota</taxon>
        <taxon>Actinomycetes</taxon>
        <taxon>Kitasatosporales</taxon>
        <taxon>Streptomycetaceae</taxon>
        <taxon>Streptomyces</taxon>
    </lineage>
</organism>
<evidence type="ECO:0000313" key="3">
    <source>
        <dbReference type="EMBL" id="KFG75550.1"/>
    </source>
</evidence>
<feature type="compositionally biased region" description="Gly residues" evidence="1">
    <location>
        <begin position="1"/>
        <end position="18"/>
    </location>
</feature>
<evidence type="ECO:0000313" key="4">
    <source>
        <dbReference type="Proteomes" id="UP000029095"/>
    </source>
</evidence>
<name>A0A086N332_9ACTN</name>
<keyword evidence="2" id="KW-1133">Transmembrane helix</keyword>
<dbReference type="Proteomes" id="UP000029095">
    <property type="component" value="Unassembled WGS sequence"/>
</dbReference>
<dbReference type="EMBL" id="JNFQ01000001">
    <property type="protein sequence ID" value="KFG75550.1"/>
    <property type="molecule type" value="Genomic_DNA"/>
</dbReference>
<proteinExistence type="predicted"/>
<dbReference type="AlphaFoldDB" id="A0A086N332"/>
<comment type="caution">
    <text evidence="3">The sequence shown here is derived from an EMBL/GenBank/DDBJ whole genome shotgun (WGS) entry which is preliminary data.</text>
</comment>
<evidence type="ECO:0000256" key="2">
    <source>
        <dbReference type="SAM" id="Phobius"/>
    </source>
</evidence>
<accession>A0A086N332</accession>
<keyword evidence="2" id="KW-0472">Membrane</keyword>
<keyword evidence="2" id="KW-0812">Transmembrane</keyword>
<dbReference type="RefSeq" id="WP_043373009.1">
    <property type="nucleotide sequence ID" value="NZ_KN039946.1"/>
</dbReference>
<feature type="region of interest" description="Disordered" evidence="1">
    <location>
        <begin position="1"/>
        <end position="20"/>
    </location>
</feature>
<protein>
    <submittedName>
        <fullName evidence="3">Membrane protein</fullName>
    </submittedName>
</protein>
<sequence length="356" mass="38401">MAGLGDPPGGTPEGFPGGGEDEYRSVVFDESFVRAARLEEFSAQERIADHAPAVRRRTPLRRAGLSRQALILVVLVAVAVGAALYMGVRHPYQSPATQRPAEPVRMTVVPLAPQGEVPGAQDAAHLYAHSPAAEFRTAAEGVPLPGHHRTAHFSDGQVLNALTTAKHYVVRSALDPDVLGGRDVRSVRVLLDPDQLEQFDESFERPTPDGRNAPTGWLLRFDPARAELADAEIRVHGSMRFTETDASTLEVSADHTMVYPLRPPGDDRAEASLFTVRRELLFRFDREDLRLQQTQLVAAHVQAGPLSCADDSAGHLRPLLAGQTARTGIPAGTDPYTEDNPTALCGTLATGAQPEV</sequence>
<gene>
    <name evidence="3" type="ORF">FM21_05290</name>
</gene>